<evidence type="ECO:0000256" key="1">
    <source>
        <dbReference type="SAM" id="Phobius"/>
    </source>
</evidence>
<keyword evidence="1" id="KW-1133">Transmembrane helix</keyword>
<evidence type="ECO:0000313" key="3">
    <source>
        <dbReference type="Proteomes" id="UP000238479"/>
    </source>
</evidence>
<reference evidence="2 3" key="1">
    <citation type="journal article" date="2018" name="Nat. Genet.">
        <title>The Rosa genome provides new insights in the design of modern roses.</title>
        <authorList>
            <person name="Bendahmane M."/>
        </authorList>
    </citation>
    <scope>NUCLEOTIDE SEQUENCE [LARGE SCALE GENOMIC DNA]</scope>
    <source>
        <strain evidence="3">cv. Old Blush</strain>
    </source>
</reference>
<keyword evidence="1" id="KW-0472">Membrane</keyword>
<evidence type="ECO:0000313" key="2">
    <source>
        <dbReference type="EMBL" id="PRQ30335.1"/>
    </source>
</evidence>
<sequence length="74" mass="7868">MVSTTVCVSNSEGIWLGRAVEVPDSIGSALQVSWLETLGCGLGPELWVNGLVGLLVDFHLFFCFGLGLVWSAGR</sequence>
<name>A0A2P6Q828_ROSCH</name>
<comment type="caution">
    <text evidence="2">The sequence shown here is derived from an EMBL/GenBank/DDBJ whole genome shotgun (WGS) entry which is preliminary data.</text>
</comment>
<dbReference type="Gramene" id="PRQ30335">
    <property type="protein sequence ID" value="PRQ30335"/>
    <property type="gene ID" value="RchiOBHm_Chr5g0023461"/>
</dbReference>
<gene>
    <name evidence="2" type="ORF">RchiOBHm_Chr5g0023461</name>
</gene>
<dbReference type="Proteomes" id="UP000238479">
    <property type="component" value="Chromosome 5"/>
</dbReference>
<keyword evidence="1" id="KW-0812">Transmembrane</keyword>
<protein>
    <submittedName>
        <fullName evidence="2">Uncharacterized protein</fullName>
    </submittedName>
</protein>
<accession>A0A2P6Q828</accession>
<dbReference type="EMBL" id="PDCK01000043">
    <property type="protein sequence ID" value="PRQ30335.1"/>
    <property type="molecule type" value="Genomic_DNA"/>
</dbReference>
<proteinExistence type="predicted"/>
<feature type="transmembrane region" description="Helical" evidence="1">
    <location>
        <begin position="46"/>
        <end position="70"/>
    </location>
</feature>
<organism evidence="2 3">
    <name type="scientific">Rosa chinensis</name>
    <name type="common">China rose</name>
    <dbReference type="NCBI Taxonomy" id="74649"/>
    <lineage>
        <taxon>Eukaryota</taxon>
        <taxon>Viridiplantae</taxon>
        <taxon>Streptophyta</taxon>
        <taxon>Embryophyta</taxon>
        <taxon>Tracheophyta</taxon>
        <taxon>Spermatophyta</taxon>
        <taxon>Magnoliopsida</taxon>
        <taxon>eudicotyledons</taxon>
        <taxon>Gunneridae</taxon>
        <taxon>Pentapetalae</taxon>
        <taxon>rosids</taxon>
        <taxon>fabids</taxon>
        <taxon>Rosales</taxon>
        <taxon>Rosaceae</taxon>
        <taxon>Rosoideae</taxon>
        <taxon>Rosoideae incertae sedis</taxon>
        <taxon>Rosa</taxon>
    </lineage>
</organism>
<dbReference type="AlphaFoldDB" id="A0A2P6Q828"/>
<keyword evidence="3" id="KW-1185">Reference proteome</keyword>